<dbReference type="OrthoDB" id="1164937at2759"/>
<comment type="caution">
    <text evidence="1">The sequence shown here is derived from an EMBL/GenBank/DDBJ whole genome shotgun (WGS) entry which is preliminary data.</text>
</comment>
<evidence type="ECO:0000313" key="2">
    <source>
        <dbReference type="Proteomes" id="UP000325315"/>
    </source>
</evidence>
<protein>
    <submittedName>
        <fullName evidence="1">Uncharacterized protein</fullName>
    </submittedName>
</protein>
<dbReference type="AlphaFoldDB" id="A0A5B6WG17"/>
<organism evidence="1 2">
    <name type="scientific">Gossypium australe</name>
    <dbReference type="NCBI Taxonomy" id="47621"/>
    <lineage>
        <taxon>Eukaryota</taxon>
        <taxon>Viridiplantae</taxon>
        <taxon>Streptophyta</taxon>
        <taxon>Embryophyta</taxon>
        <taxon>Tracheophyta</taxon>
        <taxon>Spermatophyta</taxon>
        <taxon>Magnoliopsida</taxon>
        <taxon>eudicotyledons</taxon>
        <taxon>Gunneridae</taxon>
        <taxon>Pentapetalae</taxon>
        <taxon>rosids</taxon>
        <taxon>malvids</taxon>
        <taxon>Malvales</taxon>
        <taxon>Malvaceae</taxon>
        <taxon>Malvoideae</taxon>
        <taxon>Gossypium</taxon>
    </lineage>
</organism>
<gene>
    <name evidence="1" type="ORF">EPI10_020576</name>
</gene>
<dbReference type="Proteomes" id="UP000325315">
    <property type="component" value="Unassembled WGS sequence"/>
</dbReference>
<accession>A0A5B6WG17</accession>
<reference evidence="2" key="1">
    <citation type="journal article" date="2019" name="Plant Biotechnol. J.">
        <title>Genome sequencing of the Australian wild diploid species Gossypium australe highlights disease resistance and delayed gland morphogenesis.</title>
        <authorList>
            <person name="Cai Y."/>
            <person name="Cai X."/>
            <person name="Wang Q."/>
            <person name="Wang P."/>
            <person name="Zhang Y."/>
            <person name="Cai C."/>
            <person name="Xu Y."/>
            <person name="Wang K."/>
            <person name="Zhou Z."/>
            <person name="Wang C."/>
            <person name="Geng S."/>
            <person name="Li B."/>
            <person name="Dong Q."/>
            <person name="Hou Y."/>
            <person name="Wang H."/>
            <person name="Ai P."/>
            <person name="Liu Z."/>
            <person name="Yi F."/>
            <person name="Sun M."/>
            <person name="An G."/>
            <person name="Cheng J."/>
            <person name="Zhang Y."/>
            <person name="Shi Q."/>
            <person name="Xie Y."/>
            <person name="Shi X."/>
            <person name="Chang Y."/>
            <person name="Huang F."/>
            <person name="Chen Y."/>
            <person name="Hong S."/>
            <person name="Mi L."/>
            <person name="Sun Q."/>
            <person name="Zhang L."/>
            <person name="Zhou B."/>
            <person name="Peng R."/>
            <person name="Zhang X."/>
            <person name="Liu F."/>
        </authorList>
    </citation>
    <scope>NUCLEOTIDE SEQUENCE [LARGE SCALE GENOMIC DNA]</scope>
    <source>
        <strain evidence="2">cv. PA1801</strain>
    </source>
</reference>
<proteinExistence type="predicted"/>
<keyword evidence="2" id="KW-1185">Reference proteome</keyword>
<sequence length="90" mass="10776">MSIVDYEREYSRLSKYAKELIPTEEENYKRYLRGMWHLLERAKMVEQSLGLCTKVEPHRATEVKNHENLGNQLQDRACQLKCETVNLQYQ</sequence>
<evidence type="ECO:0000313" key="1">
    <source>
        <dbReference type="EMBL" id="KAA3480118.1"/>
    </source>
</evidence>
<dbReference type="EMBL" id="SMMG02000003">
    <property type="protein sequence ID" value="KAA3480118.1"/>
    <property type="molecule type" value="Genomic_DNA"/>
</dbReference>
<name>A0A5B6WG17_9ROSI</name>